<dbReference type="SUPFAM" id="SSF57850">
    <property type="entry name" value="RING/U-box"/>
    <property type="match status" value="1"/>
</dbReference>
<feature type="region of interest" description="Disordered" evidence="6">
    <location>
        <begin position="1"/>
        <end position="25"/>
    </location>
</feature>
<dbReference type="PROSITE" id="PS50103">
    <property type="entry name" value="ZF_C3H1"/>
    <property type="match status" value="3"/>
</dbReference>
<dbReference type="InterPro" id="IPR000571">
    <property type="entry name" value="Znf_CCCH"/>
</dbReference>
<dbReference type="PROSITE" id="PS50089">
    <property type="entry name" value="ZF_RING_2"/>
    <property type="match status" value="1"/>
</dbReference>
<accession>A0A371DNQ6</accession>
<proteinExistence type="predicted"/>
<feature type="zinc finger region" description="C3H1-type" evidence="5">
    <location>
        <begin position="185"/>
        <end position="216"/>
    </location>
</feature>
<feature type="domain" description="C3H1-type" evidence="8">
    <location>
        <begin position="56"/>
        <end position="83"/>
    </location>
</feature>
<dbReference type="InterPro" id="IPR013083">
    <property type="entry name" value="Znf_RING/FYVE/PHD"/>
</dbReference>
<dbReference type="GO" id="GO:0061630">
    <property type="term" value="F:ubiquitin protein ligase activity"/>
    <property type="evidence" value="ECO:0007669"/>
    <property type="project" value="InterPro"/>
</dbReference>
<feature type="zinc finger region" description="C3H1-type" evidence="5">
    <location>
        <begin position="56"/>
        <end position="83"/>
    </location>
</feature>
<feature type="domain" description="C3H1-type" evidence="8">
    <location>
        <begin position="24"/>
        <end position="52"/>
    </location>
</feature>
<evidence type="ECO:0000256" key="3">
    <source>
        <dbReference type="ARBA" id="ARBA00022771"/>
    </source>
</evidence>
<dbReference type="SUPFAM" id="SSF90229">
    <property type="entry name" value="CCCH zinc finger"/>
    <property type="match status" value="2"/>
</dbReference>
<dbReference type="InterPro" id="IPR001841">
    <property type="entry name" value="Znf_RING"/>
</dbReference>
<evidence type="ECO:0000259" key="7">
    <source>
        <dbReference type="PROSITE" id="PS50089"/>
    </source>
</evidence>
<protein>
    <submittedName>
        <fullName evidence="9">Uncharacterized protein</fullName>
    </submittedName>
</protein>
<dbReference type="GO" id="GO:0008270">
    <property type="term" value="F:zinc ion binding"/>
    <property type="evidence" value="ECO:0007669"/>
    <property type="project" value="UniProtKB-KW"/>
</dbReference>
<dbReference type="PANTHER" id="PTHR11224:SF10">
    <property type="entry name" value="IP09428P-RELATED"/>
    <property type="match status" value="1"/>
</dbReference>
<dbReference type="AlphaFoldDB" id="A0A371DNQ6"/>
<dbReference type="InterPro" id="IPR036855">
    <property type="entry name" value="Znf_CCCH_sf"/>
</dbReference>
<dbReference type="OrthoDB" id="250836at2759"/>
<dbReference type="GO" id="GO:0000209">
    <property type="term" value="P:protein polyubiquitination"/>
    <property type="evidence" value="ECO:0007669"/>
    <property type="project" value="InterPro"/>
</dbReference>
<evidence type="ECO:0000313" key="9">
    <source>
        <dbReference type="EMBL" id="RDX54161.1"/>
    </source>
</evidence>
<dbReference type="SMART" id="SM00356">
    <property type="entry name" value="ZnF_C3H1"/>
    <property type="match status" value="3"/>
</dbReference>
<evidence type="ECO:0000259" key="8">
    <source>
        <dbReference type="PROSITE" id="PS50103"/>
    </source>
</evidence>
<feature type="domain" description="RING-type" evidence="7">
    <location>
        <begin position="104"/>
        <end position="155"/>
    </location>
</feature>
<dbReference type="STRING" id="139420.A0A371DNQ6"/>
<feature type="domain" description="C3H1-type" evidence="8">
    <location>
        <begin position="185"/>
        <end position="216"/>
    </location>
</feature>
<gene>
    <name evidence="9" type="ORF">OH76DRAFT_1341578</name>
</gene>
<dbReference type="Pfam" id="PF00642">
    <property type="entry name" value="zf-CCCH"/>
    <property type="match status" value="1"/>
</dbReference>
<evidence type="ECO:0000256" key="6">
    <source>
        <dbReference type="SAM" id="MobiDB-lite"/>
    </source>
</evidence>
<evidence type="ECO:0000256" key="2">
    <source>
        <dbReference type="ARBA" id="ARBA00022723"/>
    </source>
</evidence>
<dbReference type="InterPro" id="IPR017907">
    <property type="entry name" value="Znf_RING_CS"/>
</dbReference>
<dbReference type="Gene3D" id="3.30.40.10">
    <property type="entry name" value="Zinc/RING finger domain, C3HC4 (zinc finger)"/>
    <property type="match status" value="1"/>
</dbReference>
<evidence type="ECO:0000313" key="10">
    <source>
        <dbReference type="Proteomes" id="UP000256964"/>
    </source>
</evidence>
<feature type="zinc finger region" description="C3H1-type" evidence="5">
    <location>
        <begin position="24"/>
        <end position="52"/>
    </location>
</feature>
<evidence type="ECO:0000256" key="4">
    <source>
        <dbReference type="ARBA" id="ARBA00022833"/>
    </source>
</evidence>
<dbReference type="SMART" id="SM00184">
    <property type="entry name" value="RING"/>
    <property type="match status" value="1"/>
</dbReference>
<keyword evidence="2 5" id="KW-0479">Metal-binding</keyword>
<dbReference type="InterPro" id="IPR018957">
    <property type="entry name" value="Znf_C3HC4_RING-type"/>
</dbReference>
<keyword evidence="10" id="KW-1185">Reference proteome</keyword>
<keyword evidence="3 5" id="KW-0863">Zinc-finger</keyword>
<feature type="compositionally biased region" description="Polar residues" evidence="6">
    <location>
        <begin position="9"/>
        <end position="22"/>
    </location>
</feature>
<organism evidence="9 10">
    <name type="scientific">Lentinus brumalis</name>
    <dbReference type="NCBI Taxonomy" id="2498619"/>
    <lineage>
        <taxon>Eukaryota</taxon>
        <taxon>Fungi</taxon>
        <taxon>Dikarya</taxon>
        <taxon>Basidiomycota</taxon>
        <taxon>Agaricomycotina</taxon>
        <taxon>Agaricomycetes</taxon>
        <taxon>Polyporales</taxon>
        <taxon>Polyporaceae</taxon>
        <taxon>Lentinus</taxon>
    </lineage>
</organism>
<reference evidence="9 10" key="1">
    <citation type="journal article" date="2018" name="Biotechnol. Biofuels">
        <title>Integrative visual omics of the white-rot fungus Polyporus brumalis exposes the biotechnological potential of its oxidative enzymes for delignifying raw plant biomass.</title>
        <authorList>
            <person name="Miyauchi S."/>
            <person name="Rancon A."/>
            <person name="Drula E."/>
            <person name="Hage H."/>
            <person name="Chaduli D."/>
            <person name="Favel A."/>
            <person name="Grisel S."/>
            <person name="Henrissat B."/>
            <person name="Herpoel-Gimbert I."/>
            <person name="Ruiz-Duenas F.J."/>
            <person name="Chevret D."/>
            <person name="Hainaut M."/>
            <person name="Lin J."/>
            <person name="Wang M."/>
            <person name="Pangilinan J."/>
            <person name="Lipzen A."/>
            <person name="Lesage-Meessen L."/>
            <person name="Navarro D."/>
            <person name="Riley R."/>
            <person name="Grigoriev I.V."/>
            <person name="Zhou S."/>
            <person name="Raouche S."/>
            <person name="Rosso M.N."/>
        </authorList>
    </citation>
    <scope>NUCLEOTIDE SEQUENCE [LARGE SCALE GENOMIC DNA]</scope>
    <source>
        <strain evidence="9 10">BRFM 1820</strain>
    </source>
</reference>
<keyword evidence="4 5" id="KW-0862">Zinc</keyword>
<evidence type="ECO:0000256" key="1">
    <source>
        <dbReference type="ARBA" id="ARBA00022679"/>
    </source>
</evidence>
<dbReference type="Pfam" id="PF14608">
    <property type="entry name" value="zf-CCCH_2"/>
    <property type="match status" value="2"/>
</dbReference>
<dbReference type="EMBL" id="KZ857385">
    <property type="protein sequence ID" value="RDX54161.1"/>
    <property type="molecule type" value="Genomic_DNA"/>
</dbReference>
<dbReference type="Pfam" id="PF00097">
    <property type="entry name" value="zf-C3HC4"/>
    <property type="match status" value="1"/>
</dbReference>
<dbReference type="PROSITE" id="PS00518">
    <property type="entry name" value="ZF_RING_1"/>
    <property type="match status" value="1"/>
</dbReference>
<dbReference type="InterPro" id="IPR045072">
    <property type="entry name" value="MKRN-like"/>
</dbReference>
<sequence length="276" mass="31021">MSDCDITAPETTSNVPHTTRPVTSKPRGTCKYYNTSRGCYAGDRCKFLHGHPLTPYDKSKTCKFYASGWCSRGDTCWFIHAEPSKPSPSSQEPSQDSDEEEQLCSICYDKPVTYGLLIGCSHVFCLPCIKNWRGSEGKSSEILEAGTTKTCPMCRTTSRYVTPSSLFFAEGDPRKAEAIEKYKNSMARVKCRYFERSSRKRFCPFGKDCFYKHENDDGTPYLFSYGVEHYMGVGVCRSTWIFIAETSVRSDAVPETMMKTSSILHGIPMVAGLRPC</sequence>
<dbReference type="PANTHER" id="PTHR11224">
    <property type="entry name" value="MAKORIN-RELATED"/>
    <property type="match status" value="1"/>
</dbReference>
<keyword evidence="1" id="KW-0808">Transferase</keyword>
<evidence type="ECO:0000256" key="5">
    <source>
        <dbReference type="PROSITE-ProRule" id="PRU00723"/>
    </source>
</evidence>
<name>A0A371DNQ6_9APHY</name>
<dbReference type="Proteomes" id="UP000256964">
    <property type="component" value="Unassembled WGS sequence"/>
</dbReference>
<dbReference type="Gene3D" id="4.10.1000.10">
    <property type="entry name" value="Zinc finger, CCCH-type"/>
    <property type="match status" value="1"/>
</dbReference>